<evidence type="ECO:0000313" key="18">
    <source>
        <dbReference type="EMBL" id="GAA0585414.1"/>
    </source>
</evidence>
<evidence type="ECO:0000256" key="7">
    <source>
        <dbReference type="ARBA" id="ARBA00022840"/>
    </source>
</evidence>
<dbReference type="InterPro" id="IPR027417">
    <property type="entry name" value="P-loop_NTPase"/>
</dbReference>
<dbReference type="RefSeq" id="WP_166929319.1">
    <property type="nucleotide sequence ID" value="NZ_BAAADD010000011.1"/>
</dbReference>
<evidence type="ECO:0000259" key="16">
    <source>
        <dbReference type="PROSITE" id="PS51198"/>
    </source>
</evidence>
<evidence type="ECO:0000256" key="1">
    <source>
        <dbReference type="ARBA" id="ARBA00022722"/>
    </source>
</evidence>
<dbReference type="PROSITE" id="PS51217">
    <property type="entry name" value="UVRD_HELICASE_CTER"/>
    <property type="match status" value="1"/>
</dbReference>
<evidence type="ECO:0000256" key="8">
    <source>
        <dbReference type="ARBA" id="ARBA00023125"/>
    </source>
</evidence>
<dbReference type="InterPro" id="IPR014151">
    <property type="entry name" value="DNA_helicase_AddA"/>
</dbReference>
<dbReference type="Pfam" id="PF13361">
    <property type="entry name" value="UvrD_C"/>
    <property type="match status" value="1"/>
</dbReference>
<evidence type="ECO:0000256" key="5">
    <source>
        <dbReference type="ARBA" id="ARBA00022806"/>
    </source>
</evidence>
<evidence type="ECO:0000259" key="17">
    <source>
        <dbReference type="PROSITE" id="PS51217"/>
    </source>
</evidence>
<protein>
    <recommendedName>
        <fullName evidence="12">DNA 3'-5' helicase</fullName>
        <ecNumber evidence="12">5.6.2.4</ecNumber>
    </recommendedName>
    <alternativeName>
        <fullName evidence="13">DNA 3'-5' helicase II</fullName>
    </alternativeName>
</protein>
<evidence type="ECO:0000256" key="6">
    <source>
        <dbReference type="ARBA" id="ARBA00022839"/>
    </source>
</evidence>
<comment type="catalytic activity">
    <reaction evidence="11">
        <text>Couples ATP hydrolysis with the unwinding of duplex DNA by translocating in the 3'-5' direction.</text>
        <dbReference type="EC" id="5.6.2.4"/>
    </reaction>
</comment>
<evidence type="ECO:0000256" key="9">
    <source>
        <dbReference type="ARBA" id="ARBA00023204"/>
    </source>
</evidence>
<proteinExistence type="predicted"/>
<keyword evidence="4 15" id="KW-0378">Hydrolase</keyword>
<dbReference type="Pfam" id="PF12705">
    <property type="entry name" value="PDDEXK_1"/>
    <property type="match status" value="1"/>
</dbReference>
<sequence length="1118" mass="121480">MNASDPRVSAWVAANAGAGKTYTLANRVTRLLLAGAPPERILCLTYTKAAAAEMAGRLFTQLGEWSMLSDSALAEKITKVGADPGGKEQLKEARRLFAKALETPGGLKIQTLHAFCQYVLKRFPLEAGVPAAFDVLDDRSAADLMAAARARVFERAGTGDDELEAAIAHLVTHVSDNKLDQLLRCALGADRGRLDAFFAKAGDDDWGSLLKAAHGAGPDDSLDMITGDFCKALKAEEETLKAAIAWLATGTKGDQDRSAALAAAKELRALEQFDGLCGVLLTAEGALRKVLATKKLLDARPELGEWLAEIGERAIAAKARINAVKAANLAQAALTVIHAVRDVYAAEKRARNRLDYDDLIVRTHGLLHAHGSAWVLYKLDNGIDHVLIDEAQDTSGLQWDIVQKLTEEFFAGEGAERGERTLFAVGDEKQSIFSFQGADPKQFEVRRQFFAKRAEDGKREFLYQPLQDSWRSAPEVLKFVDATFASDEARDGLTSSGAPVIHNALKTDLKGCVEFWPPVTPDDAPARDPWDLRPVDMPRETSPVARLAEQIADRIKGWLTTHAALPGHTDAITPGDIMILLPRREPFGSEIIRRLKERGVPVAGADRIVLTEQIAVMDLIALGRFAVLPEDDLNLACLLRSPLIGLSEEQLYELAQPRKGTLWDELASRSGDFGGAHALLSDARARADFMPPFEYFAHTLIAGRRKLLKRLGTEANDVIDEFLALALQYENQYTPSLEGFLTWVARGGAQVKRDMERGRNEVRVMTVHGAKGLEADIVILPDTTRLPNDATANGQMLYTGDAVLFPVAKDIAPDAVKAAKDAANEAVLKEYRRLLYVALTRAKERLVICGFENKKGTKPGSWHTLAERAAEALGIAREDGSRVFGEAALCRVDAKAVTAVPDTELPLWATTPAKAEHPAPWLIRPSDAAGMDEPAKRSPLIGETPKRRGLLVHAMLARLPDIAEGERAAVAKRFLAAREVDAAEAERLIAQTLAVIGDAAFAKAFAPGSRAEVSLVADLPEIGPAARVHGRVDRLAVTDDEVLIVDFKTGMRVSEVPRLYATQMALYRAAAARIFPGRRIACALVWTEGPVLVPLSDELLEAETRRIRSRLDPAGGQT</sequence>
<evidence type="ECO:0000256" key="11">
    <source>
        <dbReference type="ARBA" id="ARBA00034617"/>
    </source>
</evidence>
<dbReference type="NCBIfam" id="TIGR02784">
    <property type="entry name" value="addA_alphas"/>
    <property type="match status" value="1"/>
</dbReference>
<dbReference type="Gene3D" id="3.90.320.10">
    <property type="match status" value="1"/>
</dbReference>
<keyword evidence="19" id="KW-1185">Reference proteome</keyword>
<dbReference type="Gene3D" id="3.40.50.300">
    <property type="entry name" value="P-loop containing nucleotide triphosphate hydrolases"/>
    <property type="match status" value="4"/>
</dbReference>
<dbReference type="InterPro" id="IPR000212">
    <property type="entry name" value="DNA_helicase_UvrD/REP"/>
</dbReference>
<keyword evidence="5 15" id="KW-0347">Helicase</keyword>
<keyword evidence="7 15" id="KW-0067">ATP-binding</keyword>
<feature type="domain" description="UvrD-like helicase C-terminal" evidence="17">
    <location>
        <begin position="490"/>
        <end position="772"/>
    </location>
</feature>
<keyword evidence="10" id="KW-0413">Isomerase</keyword>
<dbReference type="GO" id="GO:0004386">
    <property type="term" value="F:helicase activity"/>
    <property type="evidence" value="ECO:0007669"/>
    <property type="project" value="UniProtKB-KW"/>
</dbReference>
<dbReference type="InterPro" id="IPR014016">
    <property type="entry name" value="UvrD-like_ATP-bd"/>
</dbReference>
<keyword evidence="1" id="KW-0540">Nuclease</keyword>
<evidence type="ECO:0000256" key="12">
    <source>
        <dbReference type="ARBA" id="ARBA00034808"/>
    </source>
</evidence>
<name>A0ABN1F8Y9_9PROT</name>
<evidence type="ECO:0000256" key="14">
    <source>
        <dbReference type="ARBA" id="ARBA00048988"/>
    </source>
</evidence>
<dbReference type="InterPro" id="IPR014017">
    <property type="entry name" value="DNA_helicase_UvrD-like_C"/>
</dbReference>
<organism evidence="18 19">
    <name type="scientific">Rhizomicrobium electricum</name>
    <dbReference type="NCBI Taxonomy" id="480070"/>
    <lineage>
        <taxon>Bacteria</taxon>
        <taxon>Pseudomonadati</taxon>
        <taxon>Pseudomonadota</taxon>
        <taxon>Alphaproteobacteria</taxon>
        <taxon>Micropepsales</taxon>
        <taxon>Micropepsaceae</taxon>
        <taxon>Rhizomicrobium</taxon>
    </lineage>
</organism>
<dbReference type="PROSITE" id="PS51198">
    <property type="entry name" value="UVRD_HELICASE_ATP_BIND"/>
    <property type="match status" value="1"/>
</dbReference>
<keyword evidence="8" id="KW-0238">DNA-binding</keyword>
<evidence type="ECO:0000256" key="10">
    <source>
        <dbReference type="ARBA" id="ARBA00023235"/>
    </source>
</evidence>
<evidence type="ECO:0000256" key="15">
    <source>
        <dbReference type="PROSITE-ProRule" id="PRU00560"/>
    </source>
</evidence>
<accession>A0ABN1F8Y9</accession>
<dbReference type="PANTHER" id="PTHR11070:SF2">
    <property type="entry name" value="ATP-DEPENDENT DNA HELICASE SRS2"/>
    <property type="match status" value="1"/>
</dbReference>
<dbReference type="Pfam" id="PF00580">
    <property type="entry name" value="UvrD-helicase"/>
    <property type="match status" value="1"/>
</dbReference>
<dbReference type="EC" id="5.6.2.4" evidence="12"/>
<evidence type="ECO:0000313" key="19">
    <source>
        <dbReference type="Proteomes" id="UP001499951"/>
    </source>
</evidence>
<dbReference type="EMBL" id="BAAADD010000011">
    <property type="protein sequence ID" value="GAA0585414.1"/>
    <property type="molecule type" value="Genomic_DNA"/>
</dbReference>
<feature type="domain" description="UvrD-like helicase ATP-binding" evidence="16">
    <location>
        <begin position="1"/>
        <end position="473"/>
    </location>
</feature>
<dbReference type="InterPro" id="IPR038726">
    <property type="entry name" value="PDDEXK_AddAB-type"/>
</dbReference>
<dbReference type="PANTHER" id="PTHR11070">
    <property type="entry name" value="UVRD / RECB / PCRA DNA HELICASE FAMILY MEMBER"/>
    <property type="match status" value="1"/>
</dbReference>
<keyword evidence="9" id="KW-0234">DNA repair</keyword>
<evidence type="ECO:0000256" key="13">
    <source>
        <dbReference type="ARBA" id="ARBA00034923"/>
    </source>
</evidence>
<dbReference type="InterPro" id="IPR011604">
    <property type="entry name" value="PDDEXK-like_dom_sf"/>
</dbReference>
<evidence type="ECO:0000256" key="3">
    <source>
        <dbReference type="ARBA" id="ARBA00022763"/>
    </source>
</evidence>
<evidence type="ECO:0000256" key="4">
    <source>
        <dbReference type="ARBA" id="ARBA00022801"/>
    </source>
</evidence>
<comment type="catalytic activity">
    <reaction evidence="14">
        <text>ATP + H2O = ADP + phosphate + H(+)</text>
        <dbReference type="Rhea" id="RHEA:13065"/>
        <dbReference type="ChEBI" id="CHEBI:15377"/>
        <dbReference type="ChEBI" id="CHEBI:15378"/>
        <dbReference type="ChEBI" id="CHEBI:30616"/>
        <dbReference type="ChEBI" id="CHEBI:43474"/>
        <dbReference type="ChEBI" id="CHEBI:456216"/>
        <dbReference type="EC" id="5.6.2.4"/>
    </reaction>
</comment>
<keyword evidence="6" id="KW-0269">Exonuclease</keyword>
<keyword evidence="2 15" id="KW-0547">Nucleotide-binding</keyword>
<feature type="binding site" evidence="15">
    <location>
        <begin position="14"/>
        <end position="21"/>
    </location>
    <ligand>
        <name>ATP</name>
        <dbReference type="ChEBI" id="CHEBI:30616"/>
    </ligand>
</feature>
<gene>
    <name evidence="18" type="primary">addA</name>
    <name evidence="18" type="ORF">GCM10008942_37930</name>
</gene>
<dbReference type="SUPFAM" id="SSF52540">
    <property type="entry name" value="P-loop containing nucleoside triphosphate hydrolases"/>
    <property type="match status" value="1"/>
</dbReference>
<comment type="caution">
    <text evidence="18">The sequence shown here is derived from an EMBL/GenBank/DDBJ whole genome shotgun (WGS) entry which is preliminary data.</text>
</comment>
<keyword evidence="3" id="KW-0227">DNA damage</keyword>
<evidence type="ECO:0000256" key="2">
    <source>
        <dbReference type="ARBA" id="ARBA00022741"/>
    </source>
</evidence>
<dbReference type="Proteomes" id="UP001499951">
    <property type="component" value="Unassembled WGS sequence"/>
</dbReference>
<reference evidence="18 19" key="1">
    <citation type="journal article" date="2019" name="Int. J. Syst. Evol. Microbiol.">
        <title>The Global Catalogue of Microorganisms (GCM) 10K type strain sequencing project: providing services to taxonomists for standard genome sequencing and annotation.</title>
        <authorList>
            <consortium name="The Broad Institute Genomics Platform"/>
            <consortium name="The Broad Institute Genome Sequencing Center for Infectious Disease"/>
            <person name="Wu L."/>
            <person name="Ma J."/>
        </authorList>
    </citation>
    <scope>NUCLEOTIDE SEQUENCE [LARGE SCALE GENOMIC DNA]</scope>
    <source>
        <strain evidence="18 19">JCM 15089</strain>
    </source>
</reference>